<dbReference type="RefSeq" id="WP_074868059.1">
    <property type="nucleotide sequence ID" value="NZ_FOAS01000009.1"/>
</dbReference>
<dbReference type="InterPro" id="IPR009057">
    <property type="entry name" value="Homeodomain-like_sf"/>
</dbReference>
<keyword evidence="3" id="KW-0804">Transcription</keyword>
<dbReference type="InterPro" id="IPR032687">
    <property type="entry name" value="AraC-type_N"/>
</dbReference>
<accession>A0A1H7NFU6</accession>
<keyword evidence="2 5" id="KW-0238">DNA-binding</keyword>
<dbReference type="Pfam" id="PF12625">
    <property type="entry name" value="Arabinose_bd"/>
    <property type="match status" value="1"/>
</dbReference>
<evidence type="ECO:0000313" key="6">
    <source>
        <dbReference type="Proteomes" id="UP000185766"/>
    </source>
</evidence>
<keyword evidence="1" id="KW-0805">Transcription regulation</keyword>
<dbReference type="GO" id="GO:0000976">
    <property type="term" value="F:transcription cis-regulatory region binding"/>
    <property type="evidence" value="ECO:0007669"/>
    <property type="project" value="TreeGrafter"/>
</dbReference>
<dbReference type="STRING" id="1429083.GCA_001885685_03075"/>
<dbReference type="GO" id="GO:0005829">
    <property type="term" value="C:cytosol"/>
    <property type="evidence" value="ECO:0007669"/>
    <property type="project" value="TreeGrafter"/>
</dbReference>
<evidence type="ECO:0000259" key="4">
    <source>
        <dbReference type="PROSITE" id="PS01124"/>
    </source>
</evidence>
<dbReference type="InterPro" id="IPR018060">
    <property type="entry name" value="HTH_AraC"/>
</dbReference>
<protein>
    <submittedName>
        <fullName evidence="5">AraC-type DNA-binding protein</fullName>
    </submittedName>
</protein>
<organism evidence="5 6">
    <name type="scientific">Atopomonas hussainii</name>
    <dbReference type="NCBI Taxonomy" id="1429083"/>
    <lineage>
        <taxon>Bacteria</taxon>
        <taxon>Pseudomonadati</taxon>
        <taxon>Pseudomonadota</taxon>
        <taxon>Gammaproteobacteria</taxon>
        <taxon>Pseudomonadales</taxon>
        <taxon>Pseudomonadaceae</taxon>
        <taxon>Atopomonas</taxon>
    </lineage>
</organism>
<evidence type="ECO:0000256" key="1">
    <source>
        <dbReference type="ARBA" id="ARBA00023015"/>
    </source>
</evidence>
<dbReference type="PANTHER" id="PTHR47894:SF1">
    <property type="entry name" value="HTH-TYPE TRANSCRIPTIONAL REGULATOR VQSM"/>
    <property type="match status" value="1"/>
</dbReference>
<dbReference type="Pfam" id="PF12833">
    <property type="entry name" value="HTH_18"/>
    <property type="match status" value="1"/>
</dbReference>
<feature type="domain" description="HTH araC/xylS-type" evidence="4">
    <location>
        <begin position="243"/>
        <end position="341"/>
    </location>
</feature>
<dbReference type="SMART" id="SM00342">
    <property type="entry name" value="HTH_ARAC"/>
    <property type="match status" value="1"/>
</dbReference>
<reference evidence="5 6" key="1">
    <citation type="submission" date="2016-10" db="EMBL/GenBank/DDBJ databases">
        <authorList>
            <person name="de Groot N.N."/>
        </authorList>
    </citation>
    <scope>NUCLEOTIDE SEQUENCE [LARGE SCALE GENOMIC DNA]</scope>
    <source>
        <strain evidence="5 6">JCM 19513</strain>
    </source>
</reference>
<evidence type="ECO:0000256" key="3">
    <source>
        <dbReference type="ARBA" id="ARBA00023163"/>
    </source>
</evidence>
<dbReference type="PANTHER" id="PTHR47894">
    <property type="entry name" value="HTH-TYPE TRANSCRIPTIONAL REGULATOR GADX"/>
    <property type="match status" value="1"/>
</dbReference>
<evidence type="ECO:0000256" key="2">
    <source>
        <dbReference type="ARBA" id="ARBA00023125"/>
    </source>
</evidence>
<name>A0A1H7NFU6_9GAMM</name>
<dbReference type="GO" id="GO:0003700">
    <property type="term" value="F:DNA-binding transcription factor activity"/>
    <property type="evidence" value="ECO:0007669"/>
    <property type="project" value="InterPro"/>
</dbReference>
<dbReference type="PROSITE" id="PS01124">
    <property type="entry name" value="HTH_ARAC_FAMILY_2"/>
    <property type="match status" value="1"/>
</dbReference>
<dbReference type="Gene3D" id="1.10.10.60">
    <property type="entry name" value="Homeodomain-like"/>
    <property type="match status" value="1"/>
</dbReference>
<dbReference type="AlphaFoldDB" id="A0A1H7NFU6"/>
<sequence length="350" mass="38963">MSEPAAFASTVSVAYVQGLVDYLSREGHDSSAFLREAGLSVELLAQREQRIAASRYLDLLGRAVQLTGDAHLGLHLGEAIRPGYYGVLGYLVMSCATVADALHRQARYAELVGNLGRILLQDEPAHDGEAQVALTWVPHLPQQRAQVCEETLASWLTFGYWISGVQEAPTAVRFQHAAPDDTGEHERIFRCPLSFAQADNALVFPKRILATPLGQADSQVRRMLDAYAERLLQGLRQGDNVLDQARQRLAQQLPQDSVSLEWLAAELHLSVRTLQRRLAEVGLSFSQLLDETRQQLALHYLRDPALELAEIAFLVGFSESGSLTRAFRRWTGQTPAEYRRQLPPICNLEE</sequence>
<proteinExistence type="predicted"/>
<dbReference type="Proteomes" id="UP000185766">
    <property type="component" value="Unassembled WGS sequence"/>
</dbReference>
<evidence type="ECO:0000313" key="5">
    <source>
        <dbReference type="EMBL" id="SEL22201.1"/>
    </source>
</evidence>
<dbReference type="EMBL" id="FOAS01000009">
    <property type="protein sequence ID" value="SEL22201.1"/>
    <property type="molecule type" value="Genomic_DNA"/>
</dbReference>
<gene>
    <name evidence="5" type="ORF">SAMN05216214_109129</name>
</gene>
<keyword evidence="6" id="KW-1185">Reference proteome</keyword>
<dbReference type="SUPFAM" id="SSF46689">
    <property type="entry name" value="Homeodomain-like"/>
    <property type="match status" value="1"/>
</dbReference>